<organism evidence="2 3">
    <name type="scientific">Kribbella italica</name>
    <dbReference type="NCBI Taxonomy" id="1540520"/>
    <lineage>
        <taxon>Bacteria</taxon>
        <taxon>Bacillati</taxon>
        <taxon>Actinomycetota</taxon>
        <taxon>Actinomycetes</taxon>
        <taxon>Propionibacteriales</taxon>
        <taxon>Kribbellaceae</taxon>
        <taxon>Kribbella</taxon>
    </lineage>
</organism>
<dbReference type="AlphaFoldDB" id="A0A7W9MSS8"/>
<dbReference type="InterPro" id="IPR003607">
    <property type="entry name" value="HD/PDEase_dom"/>
</dbReference>
<evidence type="ECO:0000313" key="3">
    <source>
        <dbReference type="Proteomes" id="UP000549971"/>
    </source>
</evidence>
<name>A0A7W9MSS8_9ACTN</name>
<accession>A0A7W9MSS8</accession>
<dbReference type="InterPro" id="IPR052194">
    <property type="entry name" value="MESH1"/>
</dbReference>
<evidence type="ECO:0000259" key="1">
    <source>
        <dbReference type="PROSITE" id="PS51831"/>
    </source>
</evidence>
<sequence length="207" mass="23400">MKVFDAWRVWTDAEQPLRDRLPTEVVDHLALVYRAAADWHGDQVRPAGEPYVEHLLQALQVAVEAGGTTDRDVLSAVLLHDVAEDTSGTVGEIEDRFGRRTAELVAAVTKPEPGPGDDPAEVRDAYLRSFEQAEPDVLLVKLSDRYSNVQALDTHPRPDKQRRYYAETVRRFVPLTAGAPQFVPLFEQWQQHFSRLADDDQEETRNA</sequence>
<dbReference type="PANTHER" id="PTHR46246:SF1">
    <property type="entry name" value="GUANOSINE-3',5'-BIS(DIPHOSPHATE) 3'-PYROPHOSPHOHYDROLASE MESH1"/>
    <property type="match status" value="1"/>
</dbReference>
<dbReference type="RefSeq" id="WP_184794717.1">
    <property type="nucleotide sequence ID" value="NZ_JACHMY010000001.1"/>
</dbReference>
<dbReference type="InterPro" id="IPR006674">
    <property type="entry name" value="HD_domain"/>
</dbReference>
<keyword evidence="3" id="KW-1185">Reference proteome</keyword>
<keyword evidence="2" id="KW-0378">Hydrolase</keyword>
<comment type="caution">
    <text evidence="2">The sequence shown here is derived from an EMBL/GenBank/DDBJ whole genome shotgun (WGS) entry which is preliminary data.</text>
</comment>
<dbReference type="EMBL" id="JACHMY010000001">
    <property type="protein sequence ID" value="MBB5835021.1"/>
    <property type="molecule type" value="Genomic_DNA"/>
</dbReference>
<dbReference type="Proteomes" id="UP000549971">
    <property type="component" value="Unassembled WGS sequence"/>
</dbReference>
<dbReference type="SUPFAM" id="SSF109604">
    <property type="entry name" value="HD-domain/PDEase-like"/>
    <property type="match status" value="1"/>
</dbReference>
<dbReference type="Gene3D" id="1.10.3210.10">
    <property type="entry name" value="Hypothetical protein af1432"/>
    <property type="match status" value="1"/>
</dbReference>
<evidence type="ECO:0000313" key="2">
    <source>
        <dbReference type="EMBL" id="MBB5835021.1"/>
    </source>
</evidence>
<proteinExistence type="predicted"/>
<dbReference type="PANTHER" id="PTHR46246">
    <property type="entry name" value="GUANOSINE-3',5'-BIS(DIPHOSPHATE) 3'-PYROPHOSPHOHYDROLASE MESH1"/>
    <property type="match status" value="1"/>
</dbReference>
<dbReference type="GO" id="GO:0008893">
    <property type="term" value="F:guanosine-3',5'-bis(diphosphate) 3'-diphosphatase activity"/>
    <property type="evidence" value="ECO:0007669"/>
    <property type="project" value="TreeGrafter"/>
</dbReference>
<dbReference type="SMART" id="SM00471">
    <property type="entry name" value="HDc"/>
    <property type="match status" value="1"/>
</dbReference>
<protein>
    <submittedName>
        <fullName evidence="2">(P)ppGpp synthase/HD superfamily hydrolase</fullName>
    </submittedName>
</protein>
<dbReference type="Pfam" id="PF13328">
    <property type="entry name" value="HD_4"/>
    <property type="match status" value="1"/>
</dbReference>
<feature type="domain" description="HD" evidence="1">
    <location>
        <begin position="51"/>
        <end position="149"/>
    </location>
</feature>
<gene>
    <name evidence="2" type="ORF">HDA39_001755</name>
</gene>
<reference evidence="2 3" key="1">
    <citation type="submission" date="2020-08" db="EMBL/GenBank/DDBJ databases">
        <title>Sequencing the genomes of 1000 actinobacteria strains.</title>
        <authorList>
            <person name="Klenk H.-P."/>
        </authorList>
    </citation>
    <scope>NUCLEOTIDE SEQUENCE [LARGE SCALE GENOMIC DNA]</scope>
    <source>
        <strain evidence="2 3">DSM 28967</strain>
    </source>
</reference>
<dbReference type="PROSITE" id="PS51831">
    <property type="entry name" value="HD"/>
    <property type="match status" value="1"/>
</dbReference>